<feature type="domain" description="Fibronectin type-III" evidence="4">
    <location>
        <begin position="652"/>
        <end position="749"/>
    </location>
</feature>
<evidence type="ECO:0000259" key="4">
    <source>
        <dbReference type="PROSITE" id="PS50853"/>
    </source>
</evidence>
<keyword evidence="3" id="KW-0732">Signal</keyword>
<dbReference type="EMBL" id="GHJT01009414">
    <property type="protein sequence ID" value="MOY43385.1"/>
    <property type="molecule type" value="Transcribed_RNA"/>
</dbReference>
<name>A0A4D5S2F8_IXOSC</name>
<dbReference type="VEuPathDB" id="VectorBase:ISCI010023"/>
<dbReference type="InterPro" id="IPR036116">
    <property type="entry name" value="FN3_sf"/>
</dbReference>
<feature type="domain" description="Fibronectin type-III" evidence="4">
    <location>
        <begin position="945"/>
        <end position="1031"/>
    </location>
</feature>
<feature type="domain" description="Fibronectin type-III" evidence="4">
    <location>
        <begin position="452"/>
        <end position="554"/>
    </location>
</feature>
<dbReference type="InterPro" id="IPR013783">
    <property type="entry name" value="Ig-like_fold"/>
</dbReference>
<dbReference type="Pfam" id="PF00041">
    <property type="entry name" value="fn3"/>
    <property type="match status" value="5"/>
</dbReference>
<evidence type="ECO:0000256" key="3">
    <source>
        <dbReference type="SAM" id="SignalP"/>
    </source>
</evidence>
<reference evidence="5" key="1">
    <citation type="submission" date="2019-04" db="EMBL/GenBank/DDBJ databases">
        <title>An insight into the mialome of Ixodes scapularis.</title>
        <authorList>
            <person name="Ribeiro J.M."/>
            <person name="Mather T.N."/>
            <person name="Karim S."/>
        </authorList>
    </citation>
    <scope>NUCLEOTIDE SEQUENCE</scope>
</reference>
<evidence type="ECO:0000256" key="2">
    <source>
        <dbReference type="SAM" id="Phobius"/>
    </source>
</evidence>
<keyword evidence="2" id="KW-0472">Membrane</keyword>
<dbReference type="OrthoDB" id="6494095at2759"/>
<dbReference type="AlphaFoldDB" id="A0A4D5S2F8"/>
<evidence type="ECO:0000256" key="1">
    <source>
        <dbReference type="ARBA" id="ARBA00022737"/>
    </source>
</evidence>
<feature type="chain" id="PRO_5020028980" evidence="3">
    <location>
        <begin position="23"/>
        <end position="1177"/>
    </location>
</feature>
<keyword evidence="2" id="KW-0812">Transmembrane</keyword>
<dbReference type="PANTHER" id="PTHR46708:SF2">
    <property type="entry name" value="FIBRONECTIN TYPE-III DOMAIN-CONTAINING PROTEIN"/>
    <property type="match status" value="1"/>
</dbReference>
<feature type="domain" description="Fibronectin type-III" evidence="4">
    <location>
        <begin position="556"/>
        <end position="650"/>
    </location>
</feature>
<protein>
    <submittedName>
        <fullName evidence="5">Putative e3 ubiquitin-protein ligase trip12</fullName>
    </submittedName>
</protein>
<feature type="domain" description="Fibronectin type-III" evidence="4">
    <location>
        <begin position="751"/>
        <end position="844"/>
    </location>
</feature>
<dbReference type="VEuPathDB" id="VectorBase:ISCP_006714"/>
<feature type="transmembrane region" description="Helical" evidence="2">
    <location>
        <begin position="1139"/>
        <end position="1159"/>
    </location>
</feature>
<dbReference type="VEuPathDB" id="VectorBase:ISCW009631"/>
<dbReference type="InterPro" id="IPR003961">
    <property type="entry name" value="FN3_dom"/>
</dbReference>
<feature type="domain" description="Fibronectin type-III" evidence="4">
    <location>
        <begin position="1035"/>
        <end position="1126"/>
    </location>
</feature>
<dbReference type="PANTHER" id="PTHR46708">
    <property type="entry name" value="TENASCIN"/>
    <property type="match status" value="1"/>
</dbReference>
<evidence type="ECO:0000313" key="5">
    <source>
        <dbReference type="EMBL" id="MOY43385.1"/>
    </source>
</evidence>
<feature type="domain" description="Fibronectin type-III" evidence="4">
    <location>
        <begin position="148"/>
        <end position="247"/>
    </location>
</feature>
<feature type="domain" description="Fibronectin type-III" evidence="4">
    <location>
        <begin position="251"/>
        <end position="346"/>
    </location>
</feature>
<dbReference type="CDD" id="cd00063">
    <property type="entry name" value="FN3"/>
    <property type="match status" value="9"/>
</dbReference>
<sequence length="1177" mass="129312">MEIRGALLLLCVATAVISEVRGNVPTGATTDVFQDGGLPEPDKLSGSVYPPPKSISLTDISGTDGPVVNITWIPERSREEDILGYHIEVCSEECLADYTRGTYLVWEGLNYWTTYIFKVFVLYQEGDNQVLSRPLIRQHDTGPGAPGLPSSLAATSHESDAVVISWGNPPQRTPRNPDGFTLAVCERTEAERCTQKIIKYSKDGYQVYVDQLEEGMDYLVQVSAYIEDGEDIYTGPTANTTVRTLPPRFQAPFDVRYRLVPSDEDVQGVLTWKMPNGTDPPPERFVVHVCRLNKCRPHSTTTPQLVLNGLRYWSRYNATVRALYPTAKNATVWSSGATVTMHTGPGATRAPTFLSALPMGPHAVTLLWQFSLDSTAPVPEAFRVSVCNRAQPCLNFSKPFDEDGIQKETVGQLAADTKYQVAVSTVLSYENESFVSPAATTSFTTETILDSPPTNLSASLSPNKHDVDVTITWSVPGHLKTQPFKYRMEVRGKSSLTEVYEIDSPKLHFTLSFALQKRPFWTNYTLDLVAFYHSREGVVISPASTLSMFTGPGAPEVSNLTVTALGSSELKVTWNAPQEHVNRFQLTICSAEIVSCGNISLSRDDREYRVANLEPWTRHTVGITGFVNYGGKTYHGTPVQATGITDPAEPTAVRDLKVSLRNITDISVSWEEPKEKRGPLSGYVLSCNSTDAQHPHTVERMVPSGATHLAVDLVTQVTTFECSLWAFHSFHGIRLNGTAARHNVTTKGIRAPRKLAVTKTSTNSLSLEWELNPDALNFSVSVKKVPKSGDVSSVEQHENHCDRNTTVCYNVTGLDPGARYEVTVRSCARYCGNPAVITAMTQVAAPSEVRNLSVTLVLNKATFQWQTPKQPNGPVDGYIIRVANLERRDSQIHDVPGNTTTLAAKLGEQYNNYSVSVQAYNILLPVRKAGPAVVVNFESTGEGPVPPRPEVDDIQIHDVELSWSKPTDKEHEIIEYQVIISGYNEKFLTPNTSANISNLQTWTEYTVNVSSCTAESECGPPKTSNFKTDADAPSIPLDLNYTSVGKTWVALNWSHPDTPNGPLSGFNMSWTNSSFTSSALITSSQFNITHLNQGCSYTISVFAFNNGLKAVKAGPSTNITVKTEGEPILPGCTLCPTTIVMMIVIPVICIVLIAAYVLYRRALRKREERALLASEDT</sequence>
<organism evidence="5">
    <name type="scientific">Ixodes scapularis</name>
    <name type="common">Black-legged tick</name>
    <name type="synonym">Deer tick</name>
    <dbReference type="NCBI Taxonomy" id="6945"/>
    <lineage>
        <taxon>Eukaryota</taxon>
        <taxon>Metazoa</taxon>
        <taxon>Ecdysozoa</taxon>
        <taxon>Arthropoda</taxon>
        <taxon>Chelicerata</taxon>
        <taxon>Arachnida</taxon>
        <taxon>Acari</taxon>
        <taxon>Parasitiformes</taxon>
        <taxon>Ixodida</taxon>
        <taxon>Ixodoidea</taxon>
        <taxon>Ixodidae</taxon>
        <taxon>Ixodinae</taxon>
        <taxon>Ixodes</taxon>
    </lineage>
</organism>
<feature type="domain" description="Fibronectin type-III" evidence="4">
    <location>
        <begin position="845"/>
        <end position="943"/>
    </location>
</feature>
<accession>A0A4D5S2F8</accession>
<dbReference type="VEuPathDB" id="VectorBase:ISCW024740"/>
<dbReference type="SMART" id="SM00060">
    <property type="entry name" value="FN3"/>
    <property type="match status" value="11"/>
</dbReference>
<dbReference type="SUPFAM" id="SSF49265">
    <property type="entry name" value="Fibronectin type III"/>
    <property type="match status" value="6"/>
</dbReference>
<keyword evidence="1" id="KW-0677">Repeat</keyword>
<keyword evidence="2" id="KW-1133">Transmembrane helix</keyword>
<dbReference type="VEuPathDB" id="VectorBase:ISCW021897"/>
<dbReference type="Gene3D" id="2.60.40.10">
    <property type="entry name" value="Immunoglobulins"/>
    <property type="match status" value="8"/>
</dbReference>
<proteinExistence type="predicted"/>
<dbReference type="InterPro" id="IPR050991">
    <property type="entry name" value="ECM_Regulatory_Proteins"/>
</dbReference>
<feature type="signal peptide" evidence="3">
    <location>
        <begin position="1"/>
        <end position="22"/>
    </location>
</feature>
<dbReference type="PROSITE" id="PS50853">
    <property type="entry name" value="FN3"/>
    <property type="match status" value="10"/>
</dbReference>
<feature type="domain" description="Fibronectin type-III" evidence="4">
    <location>
        <begin position="51"/>
        <end position="144"/>
    </location>
</feature>